<dbReference type="Proteomes" id="UP000829998">
    <property type="component" value="Chromosome"/>
</dbReference>
<proteinExistence type="predicted"/>
<evidence type="ECO:0000313" key="1">
    <source>
        <dbReference type="EMBL" id="UPZ13681.1"/>
    </source>
</evidence>
<dbReference type="RefSeq" id="WP_248726044.1">
    <property type="nucleotide sequence ID" value="NZ_CP096829.1"/>
</dbReference>
<reference evidence="1 2" key="1">
    <citation type="submission" date="2022-04" db="EMBL/GenBank/DDBJ databases">
        <authorList>
            <person name="Ra J.-S."/>
            <person name="Kim S.-B."/>
        </authorList>
    </citation>
    <scope>NUCLEOTIDE SEQUENCE [LARGE SCALE GENOMIC DNA]</scope>
    <source>
        <strain evidence="1 2">MMS21-Er5</strain>
    </source>
</reference>
<accession>A0ABY4LP76</accession>
<evidence type="ECO:0000313" key="2">
    <source>
        <dbReference type="Proteomes" id="UP000829998"/>
    </source>
</evidence>
<dbReference type="EMBL" id="CP096829">
    <property type="protein sequence ID" value="UPZ13681.1"/>
    <property type="molecule type" value="Genomic_DNA"/>
</dbReference>
<keyword evidence="2" id="KW-1185">Reference proteome</keyword>
<protein>
    <submittedName>
        <fullName evidence="1">Uncharacterized protein</fullName>
    </submittedName>
</protein>
<organism evidence="1 2">
    <name type="scientific">Flavobacterium humidisoli</name>
    <dbReference type="NCBI Taxonomy" id="2937442"/>
    <lineage>
        <taxon>Bacteria</taxon>
        <taxon>Pseudomonadati</taxon>
        <taxon>Bacteroidota</taxon>
        <taxon>Flavobacteriia</taxon>
        <taxon>Flavobacteriales</taxon>
        <taxon>Flavobacteriaceae</taxon>
        <taxon>Flavobacterium</taxon>
    </lineage>
</organism>
<gene>
    <name evidence="1" type="ORF">M0M44_13075</name>
</gene>
<name>A0ABY4LP76_9FLAO</name>
<sequence>MARRIELEVDYDNSNSPGFYTNFDDYGAILYYAYTVNKDLAFELYKAMVSEYYFKLETDMPLEGLTEEDSNVYLPLNDLPQVITFINNQVLPSLQLLDLELDLTTTWNIGSSLDAFLMNQGSFFEYFSIDDIEQDGYTVEYFIRVFNKLNTFFQEVVDQNVIYMVSIV</sequence>